<name>A0A5J6L886_9MICO</name>
<evidence type="ECO:0000256" key="2">
    <source>
        <dbReference type="ARBA" id="ARBA00022475"/>
    </source>
</evidence>
<feature type="transmembrane region" description="Helical" evidence="6">
    <location>
        <begin position="455"/>
        <end position="472"/>
    </location>
</feature>
<dbReference type="InterPro" id="IPR036866">
    <property type="entry name" value="RibonucZ/Hydroxyglut_hydro"/>
</dbReference>
<dbReference type="EMBL" id="CP044232">
    <property type="protein sequence ID" value="QEW04859.1"/>
    <property type="molecule type" value="Genomic_DNA"/>
</dbReference>
<evidence type="ECO:0000256" key="6">
    <source>
        <dbReference type="SAM" id="Phobius"/>
    </source>
</evidence>
<evidence type="ECO:0000259" key="7">
    <source>
        <dbReference type="SMART" id="SM00849"/>
    </source>
</evidence>
<dbReference type="NCBIfam" id="TIGR00360">
    <property type="entry name" value="ComEC_N-term"/>
    <property type="match status" value="1"/>
</dbReference>
<keyword evidence="3 6" id="KW-0812">Transmembrane</keyword>
<keyword evidence="2" id="KW-1003">Cell membrane</keyword>
<dbReference type="SMART" id="SM00849">
    <property type="entry name" value="Lactamase_B"/>
    <property type="match status" value="1"/>
</dbReference>
<dbReference type="Gene3D" id="3.60.15.10">
    <property type="entry name" value="Ribonuclease Z/Hydroxyacylglutathione hydrolase-like"/>
    <property type="match status" value="1"/>
</dbReference>
<dbReference type="PANTHER" id="PTHR30619">
    <property type="entry name" value="DNA INTERNALIZATION/COMPETENCE PROTEIN COMEC/REC2"/>
    <property type="match status" value="1"/>
</dbReference>
<dbReference type="InterPro" id="IPR052159">
    <property type="entry name" value="Competence_DNA_uptake"/>
</dbReference>
<evidence type="ECO:0000256" key="1">
    <source>
        <dbReference type="ARBA" id="ARBA00004651"/>
    </source>
</evidence>
<feature type="domain" description="Metallo-beta-lactamase" evidence="7">
    <location>
        <begin position="524"/>
        <end position="716"/>
    </location>
</feature>
<feature type="transmembrane region" description="Helical" evidence="6">
    <location>
        <begin position="259"/>
        <end position="277"/>
    </location>
</feature>
<feature type="transmembrane region" description="Helical" evidence="6">
    <location>
        <begin position="396"/>
        <end position="416"/>
    </location>
</feature>
<dbReference type="Pfam" id="PF03772">
    <property type="entry name" value="Competence"/>
    <property type="match status" value="1"/>
</dbReference>
<dbReference type="AlphaFoldDB" id="A0A5J6L886"/>
<feature type="transmembrane region" description="Helical" evidence="6">
    <location>
        <begin position="289"/>
        <end position="318"/>
    </location>
</feature>
<organism evidence="8 9">
    <name type="scientific">Microbacterium lushaniae</name>
    <dbReference type="NCBI Taxonomy" id="2614639"/>
    <lineage>
        <taxon>Bacteria</taxon>
        <taxon>Bacillati</taxon>
        <taxon>Actinomycetota</taxon>
        <taxon>Actinomycetes</taxon>
        <taxon>Micrococcales</taxon>
        <taxon>Microbacteriaceae</taxon>
        <taxon>Microbacterium</taxon>
    </lineage>
</organism>
<proteinExistence type="predicted"/>
<reference evidence="9" key="1">
    <citation type="submission" date="2019-09" db="EMBL/GenBank/DDBJ databases">
        <title>Mumia zhuanghuii sp. nov. isolated from the intestinal contents of plateau pika (Ochotona curzoniae) in the Qinghai-Tibet plateau of China.</title>
        <authorList>
            <person name="Tian Z."/>
        </authorList>
    </citation>
    <scope>NUCLEOTIDE SEQUENCE [LARGE SCALE GENOMIC DNA]</scope>
    <source>
        <strain evidence="9">L-031</strain>
    </source>
</reference>
<evidence type="ECO:0000256" key="3">
    <source>
        <dbReference type="ARBA" id="ARBA00022692"/>
    </source>
</evidence>
<keyword evidence="5 6" id="KW-0472">Membrane</keyword>
<keyword evidence="9" id="KW-1185">Reference proteome</keyword>
<keyword evidence="4 6" id="KW-1133">Transmembrane helix</keyword>
<dbReference type="CDD" id="cd07731">
    <property type="entry name" value="ComA-like_MBL-fold"/>
    <property type="match status" value="1"/>
</dbReference>
<dbReference type="SUPFAM" id="SSF56281">
    <property type="entry name" value="Metallo-hydrolase/oxidoreductase"/>
    <property type="match status" value="1"/>
</dbReference>
<sequence>MAATAWAAAVFAVLAPPWAGSVAVILCAGAATVVTGMLVTTRARAGWGVVAVCLAVGGAVCAHVGIVQPARAEARSVAEPGRAVDVEATVTGRLDPSSSGDVWFDATARTIRAGAEAVSGAATVRLGVPAADAASLAGVDLGARIRVRGVPLPPEAGEREVAVIRASAPVEVVDPPAGIWAPLAQLRRGLADAAARLPPPGAALIPGLALGDTAAVDATLEESMRSAALTHLTAVSGANCAIVVGLAFGVAALCGARRGARVAAGLGALGVFVLLVTPEPSVVRAGAMASIAMLAVALGRAGSGLAVLSVAVAALLMIDPWLALTWGFALSVVATASLLVLAGPLAAVLGRWMPRMLALAISVPLAAQLACGPLLIVLDPHVAILGVPANMLAGPAAPLATVAGLLACVAAPLPLVQDGLVAIAWLPAAWIAGIADTVAALPAQRLPWPEGVPGAVALAVVCSALIAALLVPPGTKGRRILRGASVAVVTATLGWGAGQAALVGVAAPWTVPAAWQIAMCDVGQGDAVLVRSESSVALIDTGPDPALLRQCLDRFGIARLDLLVLTHFDADHAGGVEAVIGRVARVWHGPPDTDGARTLARLEAGGAARRQVLTGDAIPLGTAAVRVLWPAASVHEAGNDASIAIEVRDGGVPPILLLGDLSAEPQARMRASASSRDYAVVKVAHHGSADQDPALYDAVDAELALIPVGRDNDYGHPRDSLLSVLRAGGTRVARTDVDGTVAVWQEDGGLRLWRERSVADGH</sequence>
<gene>
    <name evidence="8" type="ORF">F6J85_09245</name>
</gene>
<dbReference type="KEGG" id="mlz:F6J85_09245"/>
<feature type="transmembrane region" description="Helical" evidence="6">
    <location>
        <begin position="423"/>
        <end position="443"/>
    </location>
</feature>
<protein>
    <submittedName>
        <fullName evidence="8">DUF4131 domain-containing protein</fullName>
    </submittedName>
</protein>
<dbReference type="PANTHER" id="PTHR30619:SF1">
    <property type="entry name" value="RECOMBINATION PROTEIN 2"/>
    <property type="match status" value="1"/>
</dbReference>
<evidence type="ECO:0000256" key="5">
    <source>
        <dbReference type="ARBA" id="ARBA00023136"/>
    </source>
</evidence>
<dbReference type="Proteomes" id="UP000325516">
    <property type="component" value="Chromosome"/>
</dbReference>
<evidence type="ECO:0000313" key="8">
    <source>
        <dbReference type="EMBL" id="QEW04859.1"/>
    </source>
</evidence>
<dbReference type="Pfam" id="PF00753">
    <property type="entry name" value="Lactamase_B"/>
    <property type="match status" value="1"/>
</dbReference>
<dbReference type="GO" id="GO:0005886">
    <property type="term" value="C:plasma membrane"/>
    <property type="evidence" value="ECO:0007669"/>
    <property type="project" value="UniProtKB-SubCell"/>
</dbReference>
<comment type="subcellular location">
    <subcellularLocation>
        <location evidence="1">Cell membrane</location>
        <topology evidence="1">Multi-pass membrane protein</topology>
    </subcellularLocation>
</comment>
<feature type="transmembrane region" description="Helical" evidence="6">
    <location>
        <begin position="356"/>
        <end position="376"/>
    </location>
</feature>
<feature type="transmembrane region" description="Helical" evidence="6">
    <location>
        <begin position="324"/>
        <end position="349"/>
    </location>
</feature>
<accession>A0A5J6L886</accession>
<dbReference type="InterPro" id="IPR001279">
    <property type="entry name" value="Metallo-B-lactamas"/>
</dbReference>
<dbReference type="InterPro" id="IPR035681">
    <property type="entry name" value="ComA-like_MBL"/>
</dbReference>
<dbReference type="InterPro" id="IPR004477">
    <property type="entry name" value="ComEC_N"/>
</dbReference>
<feature type="transmembrane region" description="Helical" evidence="6">
    <location>
        <begin position="47"/>
        <end position="67"/>
    </location>
</feature>
<feature type="transmembrane region" description="Helical" evidence="6">
    <location>
        <begin position="232"/>
        <end position="253"/>
    </location>
</feature>
<evidence type="ECO:0000313" key="9">
    <source>
        <dbReference type="Proteomes" id="UP000325516"/>
    </source>
</evidence>
<evidence type="ECO:0000256" key="4">
    <source>
        <dbReference type="ARBA" id="ARBA00022989"/>
    </source>
</evidence>